<evidence type="ECO:0000313" key="2">
    <source>
        <dbReference type="EMBL" id="ACA34419.1"/>
    </source>
</evidence>
<dbReference type="AlphaFoldDB" id="B8PZW1"/>
<proteinExistence type="predicted"/>
<feature type="region of interest" description="Disordered" evidence="1">
    <location>
        <begin position="1"/>
        <end position="49"/>
    </location>
</feature>
<sequence length="49" mass="5699">MARAPTVVRRTQYPGPRGQRLHPKPRPHRKEKHHKKTPAQGRGRKSIRG</sequence>
<organism evidence="2">
    <name type="scientific">uncultured bacterium pTW2</name>
    <dbReference type="NCBI Taxonomy" id="504464"/>
    <lineage>
        <taxon>Bacteria</taxon>
        <taxon>Candidatus Dojkabacteria</taxon>
        <taxon>environmental samples</taxon>
    </lineage>
</organism>
<reference evidence="2" key="1">
    <citation type="journal article" date="2009" name="Appl. Environ. Microbiol.">
        <title>Isolation and characterization of metalloproteases with a novel domain structure by construction and screening of metagenomic libraries.</title>
        <authorList>
            <person name="Waschkowitz T."/>
            <person name="Rockstroh S."/>
            <person name="Daniel R."/>
        </authorList>
    </citation>
    <scope>NUCLEOTIDE SEQUENCE</scope>
</reference>
<feature type="compositionally biased region" description="Basic residues" evidence="1">
    <location>
        <begin position="19"/>
        <end position="49"/>
    </location>
</feature>
<protein>
    <submittedName>
        <fullName evidence="2">Uncharacterized protein</fullName>
    </submittedName>
</protein>
<accession>B8PZW1</accession>
<evidence type="ECO:0000256" key="1">
    <source>
        <dbReference type="SAM" id="MobiDB-lite"/>
    </source>
</evidence>
<name>B8PZW1_9BACT</name>
<dbReference type="EMBL" id="EU333168">
    <property type="protein sequence ID" value="ACA34419.1"/>
    <property type="molecule type" value="Genomic_DNA"/>
</dbReference>